<dbReference type="STRING" id="3818.A0A445B9P0"/>
<keyword evidence="2" id="KW-1185">Reference proteome</keyword>
<evidence type="ECO:0000313" key="1">
    <source>
        <dbReference type="EMBL" id="RYR35392.1"/>
    </source>
</evidence>
<organism evidence="1 2">
    <name type="scientific">Arachis hypogaea</name>
    <name type="common">Peanut</name>
    <dbReference type="NCBI Taxonomy" id="3818"/>
    <lineage>
        <taxon>Eukaryota</taxon>
        <taxon>Viridiplantae</taxon>
        <taxon>Streptophyta</taxon>
        <taxon>Embryophyta</taxon>
        <taxon>Tracheophyta</taxon>
        <taxon>Spermatophyta</taxon>
        <taxon>Magnoliopsida</taxon>
        <taxon>eudicotyledons</taxon>
        <taxon>Gunneridae</taxon>
        <taxon>Pentapetalae</taxon>
        <taxon>rosids</taxon>
        <taxon>fabids</taxon>
        <taxon>Fabales</taxon>
        <taxon>Fabaceae</taxon>
        <taxon>Papilionoideae</taxon>
        <taxon>50 kb inversion clade</taxon>
        <taxon>dalbergioids sensu lato</taxon>
        <taxon>Dalbergieae</taxon>
        <taxon>Pterocarpus clade</taxon>
        <taxon>Arachis</taxon>
    </lineage>
</organism>
<reference evidence="1 2" key="1">
    <citation type="submission" date="2019-01" db="EMBL/GenBank/DDBJ databases">
        <title>Sequencing of cultivated peanut Arachis hypogaea provides insights into genome evolution and oil improvement.</title>
        <authorList>
            <person name="Chen X."/>
        </authorList>
    </citation>
    <scope>NUCLEOTIDE SEQUENCE [LARGE SCALE GENOMIC DNA]</scope>
    <source>
        <strain evidence="2">cv. Fuhuasheng</strain>
        <tissue evidence="1">Leaves</tissue>
    </source>
</reference>
<protein>
    <submittedName>
        <fullName evidence="1">Uncharacterized protein</fullName>
    </submittedName>
</protein>
<dbReference type="EMBL" id="SDMP01000010">
    <property type="protein sequence ID" value="RYR35392.1"/>
    <property type="molecule type" value="Genomic_DNA"/>
</dbReference>
<dbReference type="AlphaFoldDB" id="A0A445B9P0"/>
<sequence length="128" mass="14433">MSLTNGNILSSGKPTELVTPFSKRTDRFAVKFSINTVPDIENEIQVPNHEIDEDDVIRKMNVIENRIRKHTRSLVASGLYGEPTDPTIASQVNLMHLTILLMHLQNISRQNVLCSRPLQSFGSCYLIV</sequence>
<evidence type="ECO:0000313" key="2">
    <source>
        <dbReference type="Proteomes" id="UP000289738"/>
    </source>
</evidence>
<accession>A0A445B9P0</accession>
<proteinExistence type="predicted"/>
<dbReference type="Proteomes" id="UP000289738">
    <property type="component" value="Chromosome A10"/>
</dbReference>
<comment type="caution">
    <text evidence="1">The sequence shown here is derived from an EMBL/GenBank/DDBJ whole genome shotgun (WGS) entry which is preliminary data.</text>
</comment>
<name>A0A445B9P0_ARAHY</name>
<gene>
    <name evidence="1" type="ORF">Ahy_A10g050551</name>
</gene>